<dbReference type="InterPro" id="IPR023827">
    <property type="entry name" value="Peptidase_S8_Asp-AS"/>
</dbReference>
<dbReference type="InterPro" id="IPR015500">
    <property type="entry name" value="Peptidase_S8_subtilisin-rel"/>
</dbReference>
<feature type="domain" description="Peptidase S8/S53" evidence="8">
    <location>
        <begin position="135"/>
        <end position="364"/>
    </location>
</feature>
<dbReference type="GO" id="GO:0005576">
    <property type="term" value="C:extracellular region"/>
    <property type="evidence" value="ECO:0007669"/>
    <property type="project" value="UniProtKB-ARBA"/>
</dbReference>
<gene>
    <name evidence="10" type="ORF">QBC42DRAFT_82967</name>
</gene>
<dbReference type="InterPro" id="IPR000209">
    <property type="entry name" value="Peptidase_S8/S53_dom"/>
</dbReference>
<keyword evidence="3" id="KW-0732">Signal</keyword>
<dbReference type="SUPFAM" id="SSF52743">
    <property type="entry name" value="Subtilisin-like"/>
    <property type="match status" value="1"/>
</dbReference>
<keyword evidence="2 6" id="KW-0645">Protease</keyword>
<feature type="active site" description="Charge relay system" evidence="6">
    <location>
        <position position="137"/>
    </location>
</feature>
<comment type="caution">
    <text evidence="10">The sequence shown here is derived from an EMBL/GenBank/DDBJ whole genome shotgun (WGS) entry which is preliminary data.</text>
</comment>
<dbReference type="Pfam" id="PF05922">
    <property type="entry name" value="Inhibitor_I9"/>
    <property type="match status" value="1"/>
</dbReference>
<evidence type="ECO:0000256" key="1">
    <source>
        <dbReference type="ARBA" id="ARBA00011073"/>
    </source>
</evidence>
<name>A0AAV9HZL2_9PEZI</name>
<keyword evidence="5 6" id="KW-0720">Serine protease</keyword>
<dbReference type="PROSITE" id="PS00138">
    <property type="entry name" value="SUBTILASE_SER"/>
    <property type="match status" value="1"/>
</dbReference>
<evidence type="ECO:0000256" key="2">
    <source>
        <dbReference type="ARBA" id="ARBA00022670"/>
    </source>
</evidence>
<evidence type="ECO:0000256" key="5">
    <source>
        <dbReference type="ARBA" id="ARBA00022825"/>
    </source>
</evidence>
<dbReference type="PRINTS" id="PR00723">
    <property type="entry name" value="SUBTILISIN"/>
</dbReference>
<dbReference type="Gene3D" id="3.30.70.80">
    <property type="entry name" value="Peptidase S8 propeptide/proteinase inhibitor I9"/>
    <property type="match status" value="1"/>
</dbReference>
<reference evidence="10" key="1">
    <citation type="journal article" date="2023" name="Mol. Phylogenet. Evol.">
        <title>Genome-scale phylogeny and comparative genomics of the fungal order Sordariales.</title>
        <authorList>
            <person name="Hensen N."/>
            <person name="Bonometti L."/>
            <person name="Westerberg I."/>
            <person name="Brannstrom I.O."/>
            <person name="Guillou S."/>
            <person name="Cros-Aarteil S."/>
            <person name="Calhoun S."/>
            <person name="Haridas S."/>
            <person name="Kuo A."/>
            <person name="Mondo S."/>
            <person name="Pangilinan J."/>
            <person name="Riley R."/>
            <person name="LaButti K."/>
            <person name="Andreopoulos B."/>
            <person name="Lipzen A."/>
            <person name="Chen C."/>
            <person name="Yan M."/>
            <person name="Daum C."/>
            <person name="Ng V."/>
            <person name="Clum A."/>
            <person name="Steindorff A."/>
            <person name="Ohm R.A."/>
            <person name="Martin F."/>
            <person name="Silar P."/>
            <person name="Natvig D.O."/>
            <person name="Lalanne C."/>
            <person name="Gautier V."/>
            <person name="Ament-Velasquez S.L."/>
            <person name="Kruys A."/>
            <person name="Hutchinson M.I."/>
            <person name="Powell A.J."/>
            <person name="Barry K."/>
            <person name="Miller A.N."/>
            <person name="Grigoriev I.V."/>
            <person name="Debuchy R."/>
            <person name="Gladieux P."/>
            <person name="Hiltunen Thoren M."/>
            <person name="Johannesson H."/>
        </authorList>
    </citation>
    <scope>NUCLEOTIDE SEQUENCE</scope>
    <source>
        <strain evidence="10">PSN324</strain>
    </source>
</reference>
<dbReference type="InterPro" id="IPR036852">
    <property type="entry name" value="Peptidase_S8/S53_dom_sf"/>
</dbReference>
<feature type="domain" description="Inhibitor I9" evidence="9">
    <location>
        <begin position="30"/>
        <end position="92"/>
    </location>
</feature>
<comment type="similarity">
    <text evidence="1 6 7">Belongs to the peptidase S8 family.</text>
</comment>
<dbReference type="InterPro" id="IPR023828">
    <property type="entry name" value="Peptidase_S8_Ser-AS"/>
</dbReference>
<evidence type="ECO:0000256" key="6">
    <source>
        <dbReference type="PROSITE-ProRule" id="PRU01240"/>
    </source>
</evidence>
<dbReference type="InterPro" id="IPR037045">
    <property type="entry name" value="S8pro/Inhibitor_I9_sf"/>
</dbReference>
<dbReference type="Pfam" id="PF00082">
    <property type="entry name" value="Peptidase_S8"/>
    <property type="match status" value="1"/>
</dbReference>
<dbReference type="GO" id="GO:0004252">
    <property type="term" value="F:serine-type endopeptidase activity"/>
    <property type="evidence" value="ECO:0007669"/>
    <property type="project" value="UniProtKB-UniRule"/>
</dbReference>
<dbReference type="InterPro" id="IPR010259">
    <property type="entry name" value="S8pro/Inhibitor_I9"/>
</dbReference>
<dbReference type="Gene3D" id="3.40.50.200">
    <property type="entry name" value="Peptidase S8/S53 domain"/>
    <property type="match status" value="1"/>
</dbReference>
<dbReference type="SUPFAM" id="SSF54897">
    <property type="entry name" value="Protease propeptides/inhibitors"/>
    <property type="match status" value="1"/>
</dbReference>
<dbReference type="CDD" id="cd04077">
    <property type="entry name" value="Peptidases_S8_PCSK9_ProteinaseK_like"/>
    <property type="match status" value="1"/>
</dbReference>
<reference evidence="10" key="2">
    <citation type="submission" date="2023-06" db="EMBL/GenBank/DDBJ databases">
        <authorList>
            <consortium name="Lawrence Berkeley National Laboratory"/>
            <person name="Mondo S.J."/>
            <person name="Hensen N."/>
            <person name="Bonometti L."/>
            <person name="Westerberg I."/>
            <person name="Brannstrom I.O."/>
            <person name="Guillou S."/>
            <person name="Cros-Aarteil S."/>
            <person name="Calhoun S."/>
            <person name="Haridas S."/>
            <person name="Kuo A."/>
            <person name="Pangilinan J."/>
            <person name="Riley R."/>
            <person name="Labutti K."/>
            <person name="Andreopoulos B."/>
            <person name="Lipzen A."/>
            <person name="Chen C."/>
            <person name="Yanf M."/>
            <person name="Daum C."/>
            <person name="Ng V."/>
            <person name="Clum A."/>
            <person name="Steindorff A."/>
            <person name="Ohm R."/>
            <person name="Martin F."/>
            <person name="Silar P."/>
            <person name="Natvig D."/>
            <person name="Lalanne C."/>
            <person name="Gautier V."/>
            <person name="Ament-Velasquez S.L."/>
            <person name="Kruys A."/>
            <person name="Hutchinson M.I."/>
            <person name="Powell A.J."/>
            <person name="Barry K."/>
            <person name="Miller A.N."/>
            <person name="Grigoriev I.V."/>
            <person name="Debuchy R."/>
            <person name="Gladieux P."/>
            <person name="Thoren M.H."/>
            <person name="Johannesson H."/>
        </authorList>
    </citation>
    <scope>NUCLEOTIDE SEQUENCE</scope>
    <source>
        <strain evidence="10">PSN324</strain>
    </source>
</reference>
<evidence type="ECO:0000259" key="9">
    <source>
        <dbReference type="Pfam" id="PF05922"/>
    </source>
</evidence>
<dbReference type="FunFam" id="3.40.50.200:FF:000014">
    <property type="entry name" value="Proteinase K"/>
    <property type="match status" value="1"/>
</dbReference>
<dbReference type="InterPro" id="IPR050131">
    <property type="entry name" value="Peptidase_S8_subtilisin-like"/>
</dbReference>
<evidence type="ECO:0000313" key="11">
    <source>
        <dbReference type="Proteomes" id="UP001321749"/>
    </source>
</evidence>
<evidence type="ECO:0000259" key="8">
    <source>
        <dbReference type="Pfam" id="PF00082"/>
    </source>
</evidence>
<protein>
    <submittedName>
        <fullName evidence="10">Peptidase</fullName>
    </submittedName>
</protein>
<dbReference type="InterPro" id="IPR022398">
    <property type="entry name" value="Peptidase_S8_His-AS"/>
</dbReference>
<dbReference type="PROSITE" id="PS51892">
    <property type="entry name" value="SUBTILASE"/>
    <property type="match status" value="1"/>
</dbReference>
<dbReference type="EMBL" id="MU864932">
    <property type="protein sequence ID" value="KAK4466324.1"/>
    <property type="molecule type" value="Genomic_DNA"/>
</dbReference>
<accession>A0AAV9HZL2</accession>
<feature type="active site" description="Charge relay system" evidence="6">
    <location>
        <position position="325"/>
    </location>
</feature>
<keyword evidence="4 6" id="KW-0378">Hydrolase</keyword>
<dbReference type="GO" id="GO:0006508">
    <property type="term" value="P:proteolysis"/>
    <property type="evidence" value="ECO:0007669"/>
    <property type="project" value="UniProtKB-KW"/>
</dbReference>
<proteinExistence type="inferred from homology"/>
<dbReference type="Proteomes" id="UP001321749">
    <property type="component" value="Unassembled WGS sequence"/>
</dbReference>
<dbReference type="PROSITE" id="PS00136">
    <property type="entry name" value="SUBTILASE_ASP"/>
    <property type="match status" value="1"/>
</dbReference>
<organism evidence="10 11">
    <name type="scientific">Cladorrhinum samala</name>
    <dbReference type="NCBI Taxonomy" id="585594"/>
    <lineage>
        <taxon>Eukaryota</taxon>
        <taxon>Fungi</taxon>
        <taxon>Dikarya</taxon>
        <taxon>Ascomycota</taxon>
        <taxon>Pezizomycotina</taxon>
        <taxon>Sordariomycetes</taxon>
        <taxon>Sordariomycetidae</taxon>
        <taxon>Sordariales</taxon>
        <taxon>Podosporaceae</taxon>
        <taxon>Cladorrhinum</taxon>
    </lineage>
</organism>
<keyword evidence="11" id="KW-1185">Reference proteome</keyword>
<dbReference type="AlphaFoldDB" id="A0AAV9HZL2"/>
<evidence type="ECO:0000256" key="7">
    <source>
        <dbReference type="RuleBase" id="RU003355"/>
    </source>
</evidence>
<dbReference type="PANTHER" id="PTHR43806">
    <property type="entry name" value="PEPTIDASE S8"/>
    <property type="match status" value="1"/>
</dbReference>
<evidence type="ECO:0000256" key="4">
    <source>
        <dbReference type="ARBA" id="ARBA00022801"/>
    </source>
</evidence>
<dbReference type="PROSITE" id="PS00137">
    <property type="entry name" value="SUBTILASE_HIS"/>
    <property type="match status" value="1"/>
</dbReference>
<dbReference type="InterPro" id="IPR034193">
    <property type="entry name" value="PCSK9_ProteinaseK-like"/>
</dbReference>
<sequence length="389" mass="40224">MHFTLAALLPLALAAPVIQPRGAQVIPGSYIVKLKDGASDATLQNTIKGLRASPQHTYKAGKFKGFAAKLSAANLDAVRKLPEVEYIEQDAVFTAYDFVTQDDVPWGLARISHRTVNQTSYIYDASSGAGTCSYVIDTGIYVNHTQFEGRAEWLANFVDSDNTDGNGHGTHVAGTIGGVDYGVAKSTKLYAVKVLSASGSGTLAGVIAGIDFVAADSKTRNCPKGSVANLSLGGSRSTAVNSAAAAAVKAGVFLAVAAGNSADDSYWYSPASEPTVCTVGATDVADASAWFSNYGELVDIFAPGVDIESSWIGNPTAKNTISGTSMASPHVAGLGAYFLGLNAPDVPRTPEALCAYIHDTATPGTITDLPSGTFNGIAFNGNPDALKQN</sequence>
<evidence type="ECO:0000313" key="10">
    <source>
        <dbReference type="EMBL" id="KAK4466324.1"/>
    </source>
</evidence>
<feature type="active site" description="Charge relay system" evidence="6">
    <location>
        <position position="168"/>
    </location>
</feature>
<dbReference type="PANTHER" id="PTHR43806:SF58">
    <property type="entry name" value="ALKALINE PROTEASE 1-RELATED"/>
    <property type="match status" value="1"/>
</dbReference>
<evidence type="ECO:0000256" key="3">
    <source>
        <dbReference type="ARBA" id="ARBA00022729"/>
    </source>
</evidence>